<evidence type="ECO:0000256" key="7">
    <source>
        <dbReference type="ARBA" id="ARBA00023136"/>
    </source>
</evidence>
<dbReference type="GO" id="GO:0098609">
    <property type="term" value="P:cell-cell adhesion"/>
    <property type="evidence" value="ECO:0007669"/>
    <property type="project" value="TreeGrafter"/>
</dbReference>
<dbReference type="InParanoid" id="A0A212EIB0"/>
<dbReference type="KEGG" id="dpl:KGM_206476"/>
<feature type="transmembrane region" description="Helical" evidence="8">
    <location>
        <begin position="464"/>
        <end position="485"/>
    </location>
</feature>
<dbReference type="Proteomes" id="UP000007151">
    <property type="component" value="Unassembled WGS sequence"/>
</dbReference>
<comment type="caution">
    <text evidence="9">The sequence shown here is derived from an EMBL/GenBank/DDBJ whole genome shotgun (WGS) entry which is preliminary data.</text>
</comment>
<dbReference type="GO" id="GO:0016020">
    <property type="term" value="C:membrane"/>
    <property type="evidence" value="ECO:0007669"/>
    <property type="project" value="UniProtKB-SubCell"/>
</dbReference>
<evidence type="ECO:0000256" key="3">
    <source>
        <dbReference type="ARBA" id="ARBA00008691"/>
    </source>
</evidence>
<keyword evidence="4 8" id="KW-0812">Transmembrane</keyword>
<dbReference type="GO" id="GO:0005911">
    <property type="term" value="C:cell-cell junction"/>
    <property type="evidence" value="ECO:0007669"/>
    <property type="project" value="TreeGrafter"/>
</dbReference>
<feature type="transmembrane region" description="Helical" evidence="8">
    <location>
        <begin position="322"/>
        <end position="346"/>
    </location>
</feature>
<dbReference type="PANTHER" id="PTHR14399">
    <property type="entry name" value="P53-INDUCED PROTEIN RELATED"/>
    <property type="match status" value="1"/>
</dbReference>
<accession>A0A212EIB0</accession>
<keyword evidence="5" id="KW-0965">Cell junction</keyword>
<evidence type="ECO:0000256" key="4">
    <source>
        <dbReference type="ARBA" id="ARBA00022692"/>
    </source>
</evidence>
<comment type="subcellular location">
    <subcellularLocation>
        <location evidence="2">Cell junction</location>
    </subcellularLocation>
    <subcellularLocation>
        <location evidence="1">Membrane</location>
        <topology evidence="1">Multi-pass membrane protein</topology>
    </subcellularLocation>
</comment>
<dbReference type="Gene3D" id="1.20.140.150">
    <property type="match status" value="1"/>
</dbReference>
<protein>
    <submittedName>
        <fullName evidence="9">Transmembrane protein 47</fullName>
    </submittedName>
</protein>
<name>A0A212EIB0_DANPL</name>
<gene>
    <name evidence="9" type="ORF">KGM_206476</name>
</gene>
<evidence type="ECO:0000256" key="5">
    <source>
        <dbReference type="ARBA" id="ARBA00022949"/>
    </source>
</evidence>
<proteinExistence type="inferred from homology"/>
<evidence type="ECO:0000256" key="1">
    <source>
        <dbReference type="ARBA" id="ARBA00004141"/>
    </source>
</evidence>
<keyword evidence="7 8" id="KW-0472">Membrane</keyword>
<dbReference type="AlphaFoldDB" id="A0A212EIB0"/>
<evidence type="ECO:0000256" key="2">
    <source>
        <dbReference type="ARBA" id="ARBA00004282"/>
    </source>
</evidence>
<dbReference type="FunFam" id="1.20.140.150:FF:000028">
    <property type="entry name" value="Uncharacterized protein, isoform A"/>
    <property type="match status" value="1"/>
</dbReference>
<sequence length="508" mass="55674">MKTDKCKKPSIGLVYLLPSFAPLVFISIVMQTNGSLSAGSLWQLWQPAELARRIIGERPSPVPPTRELWPPQERLNISTLQLAYQQELYQNEELSPRRRCSSLTSRPYVSTTVPIDSDVPVRMCTVGTNTDPPPTILSRIRGLLRRDSHLYTYSPSLPLKSISPGPKVEQYEDSSSNRSAYGIRKVMAGTKYRIAPNADEIESPKIVYNTTKPADRMVTTFGAKKSSKWFKLPARSDCSRHFRALTKVCGQRSEESSRRQPNLTPLQITQCVVSDLVKCVMSGRAGAGAGGRSHPRALPPVLPPPPEFAEQDDMPANQIAQVIALICGLLVVILMVLGLASADWLMAAGWRQGLFMHCIDPAAPTPLPFDITAQPGCYAARPAPYIKAAAGLCVATLAADVCGALLTGLGLRSADHRTKFRYYRFAVLAMSLALMCILIALVIYPVCFAAELNLGNRSVWEFGWAYGVGWGAAIFLFGAVVLLLCDKESEELYYKERKVVSGEGGGRP</sequence>
<evidence type="ECO:0000256" key="6">
    <source>
        <dbReference type="ARBA" id="ARBA00022989"/>
    </source>
</evidence>
<keyword evidence="6 8" id="KW-1133">Transmembrane helix</keyword>
<dbReference type="STRING" id="278856.A0A212EIB0"/>
<comment type="similarity">
    <text evidence="3">Belongs to the TMEM47 family.</text>
</comment>
<keyword evidence="10" id="KW-1185">Reference proteome</keyword>
<dbReference type="eggNOG" id="KOG4671">
    <property type="taxonomic scope" value="Eukaryota"/>
</dbReference>
<dbReference type="PANTHER" id="PTHR14399:SF5">
    <property type="entry name" value="CELL JUNCTION PROTEIN VAB-9"/>
    <property type="match status" value="1"/>
</dbReference>
<feature type="transmembrane region" description="Helical" evidence="8">
    <location>
        <begin position="12"/>
        <end position="30"/>
    </location>
</feature>
<dbReference type="InterPro" id="IPR004031">
    <property type="entry name" value="PMP22/EMP/MP20/Claudin"/>
</dbReference>
<evidence type="ECO:0000256" key="8">
    <source>
        <dbReference type="SAM" id="Phobius"/>
    </source>
</evidence>
<dbReference type="EMBL" id="AGBW02014681">
    <property type="protein sequence ID" value="OWR41200.1"/>
    <property type="molecule type" value="Genomic_DNA"/>
</dbReference>
<feature type="transmembrane region" description="Helical" evidence="8">
    <location>
        <begin position="422"/>
        <end position="444"/>
    </location>
</feature>
<dbReference type="InterPro" id="IPR015664">
    <property type="entry name" value="P53_induced"/>
</dbReference>
<organism evidence="9 10">
    <name type="scientific">Danaus plexippus plexippus</name>
    <dbReference type="NCBI Taxonomy" id="278856"/>
    <lineage>
        <taxon>Eukaryota</taxon>
        <taxon>Metazoa</taxon>
        <taxon>Ecdysozoa</taxon>
        <taxon>Arthropoda</taxon>
        <taxon>Hexapoda</taxon>
        <taxon>Insecta</taxon>
        <taxon>Pterygota</taxon>
        <taxon>Neoptera</taxon>
        <taxon>Endopterygota</taxon>
        <taxon>Lepidoptera</taxon>
        <taxon>Glossata</taxon>
        <taxon>Ditrysia</taxon>
        <taxon>Papilionoidea</taxon>
        <taxon>Nymphalidae</taxon>
        <taxon>Danainae</taxon>
        <taxon>Danaini</taxon>
        <taxon>Danaina</taxon>
        <taxon>Danaus</taxon>
        <taxon>Danaus</taxon>
    </lineage>
</organism>
<dbReference type="Pfam" id="PF00822">
    <property type="entry name" value="PMP22_Claudin"/>
    <property type="match status" value="1"/>
</dbReference>
<reference evidence="9 10" key="1">
    <citation type="journal article" date="2011" name="Cell">
        <title>The monarch butterfly genome yields insights into long-distance migration.</title>
        <authorList>
            <person name="Zhan S."/>
            <person name="Merlin C."/>
            <person name="Boore J.L."/>
            <person name="Reppert S.M."/>
        </authorList>
    </citation>
    <scope>NUCLEOTIDE SEQUENCE [LARGE SCALE GENOMIC DNA]</scope>
    <source>
        <strain evidence="9">F-2</strain>
    </source>
</reference>
<evidence type="ECO:0000313" key="10">
    <source>
        <dbReference type="Proteomes" id="UP000007151"/>
    </source>
</evidence>
<evidence type="ECO:0000313" key="9">
    <source>
        <dbReference type="EMBL" id="OWR41200.1"/>
    </source>
</evidence>